<evidence type="ECO:0000256" key="1">
    <source>
        <dbReference type="ARBA" id="ARBA00023125"/>
    </source>
</evidence>
<dbReference type="PANTHER" id="PTHR43479">
    <property type="entry name" value="ACREF/ENVCD OPERON REPRESSOR-RELATED"/>
    <property type="match status" value="1"/>
</dbReference>
<protein>
    <submittedName>
        <fullName evidence="4">TetR/AcrR family transcriptional regulator</fullName>
    </submittedName>
</protein>
<feature type="domain" description="HTH tetR-type" evidence="3">
    <location>
        <begin position="6"/>
        <end position="66"/>
    </location>
</feature>
<dbReference type="InterPro" id="IPR001647">
    <property type="entry name" value="HTH_TetR"/>
</dbReference>
<dbReference type="KEGG" id="eio:H9L01_03575"/>
<keyword evidence="5" id="KW-1185">Reference proteome</keyword>
<dbReference type="Pfam" id="PF00440">
    <property type="entry name" value="TetR_N"/>
    <property type="match status" value="1"/>
</dbReference>
<reference evidence="4 5" key="1">
    <citation type="submission" date="2020-08" db="EMBL/GenBank/DDBJ databases">
        <title>Genome sequence of Erysipelothrix inopinata DSM 15511T.</title>
        <authorList>
            <person name="Hyun D.-W."/>
            <person name="Bae J.-W."/>
        </authorList>
    </citation>
    <scope>NUCLEOTIDE SEQUENCE [LARGE SCALE GENOMIC DNA]</scope>
    <source>
        <strain evidence="4 5">DSM 15511</strain>
    </source>
</reference>
<keyword evidence="1 2" id="KW-0238">DNA-binding</keyword>
<evidence type="ECO:0000259" key="3">
    <source>
        <dbReference type="PROSITE" id="PS50977"/>
    </source>
</evidence>
<name>A0A7G9S0S9_9FIRM</name>
<dbReference type="GO" id="GO:0003677">
    <property type="term" value="F:DNA binding"/>
    <property type="evidence" value="ECO:0007669"/>
    <property type="project" value="UniProtKB-UniRule"/>
</dbReference>
<dbReference type="RefSeq" id="WP_187534655.1">
    <property type="nucleotide sequence ID" value="NZ_CBCSHU010000028.1"/>
</dbReference>
<evidence type="ECO:0000256" key="2">
    <source>
        <dbReference type="PROSITE-ProRule" id="PRU00335"/>
    </source>
</evidence>
<proteinExistence type="predicted"/>
<dbReference type="PROSITE" id="PS50977">
    <property type="entry name" value="HTH_TETR_2"/>
    <property type="match status" value="1"/>
</dbReference>
<dbReference type="EMBL" id="CP060715">
    <property type="protein sequence ID" value="QNN61454.1"/>
    <property type="molecule type" value="Genomic_DNA"/>
</dbReference>
<dbReference type="InterPro" id="IPR009057">
    <property type="entry name" value="Homeodomain-like_sf"/>
</dbReference>
<dbReference type="InterPro" id="IPR050624">
    <property type="entry name" value="HTH-type_Tx_Regulator"/>
</dbReference>
<accession>A0A7G9S0S9</accession>
<evidence type="ECO:0000313" key="4">
    <source>
        <dbReference type="EMBL" id="QNN61454.1"/>
    </source>
</evidence>
<sequence>MKIKSSEVRDTILEKSKQILETGEFNSLTMRSVASECDIALGTIYRYFKNKDEILVELSKEYWHDALESLNEITYSGTDFDTNLKIFYSHLFPLFTRFENDYILRLRDMSVELKDTGRSMEKRMFDLFVESIYDILVRDTRISLPDNLELHELSKLIRNSLMYSILQKNDNIDQDIHTLKSLIIQ</sequence>
<organism evidence="4 5">
    <name type="scientific">Erysipelothrix inopinata</name>
    <dbReference type="NCBI Taxonomy" id="225084"/>
    <lineage>
        <taxon>Bacteria</taxon>
        <taxon>Bacillati</taxon>
        <taxon>Bacillota</taxon>
        <taxon>Erysipelotrichia</taxon>
        <taxon>Erysipelotrichales</taxon>
        <taxon>Erysipelotrichaceae</taxon>
        <taxon>Erysipelothrix</taxon>
    </lineage>
</organism>
<evidence type="ECO:0000313" key="5">
    <source>
        <dbReference type="Proteomes" id="UP000515928"/>
    </source>
</evidence>
<gene>
    <name evidence="4" type="ORF">H9L01_03575</name>
</gene>
<feature type="DNA-binding region" description="H-T-H motif" evidence="2">
    <location>
        <begin position="29"/>
        <end position="48"/>
    </location>
</feature>
<dbReference type="PANTHER" id="PTHR43479:SF11">
    <property type="entry name" value="ACREF_ENVCD OPERON REPRESSOR-RELATED"/>
    <property type="match status" value="1"/>
</dbReference>
<dbReference type="AlphaFoldDB" id="A0A7G9S0S9"/>
<dbReference type="Proteomes" id="UP000515928">
    <property type="component" value="Chromosome"/>
</dbReference>
<dbReference type="SUPFAM" id="SSF46689">
    <property type="entry name" value="Homeodomain-like"/>
    <property type="match status" value="1"/>
</dbReference>
<dbReference type="Gene3D" id="1.10.357.10">
    <property type="entry name" value="Tetracycline Repressor, domain 2"/>
    <property type="match status" value="1"/>
</dbReference>